<accession>A0A9W8HFU5</accession>
<proteinExistence type="predicted"/>
<dbReference type="GO" id="GO:0005634">
    <property type="term" value="C:nucleus"/>
    <property type="evidence" value="ECO:0007669"/>
    <property type="project" value="TreeGrafter"/>
</dbReference>
<dbReference type="GO" id="GO:0006281">
    <property type="term" value="P:DNA repair"/>
    <property type="evidence" value="ECO:0007669"/>
    <property type="project" value="TreeGrafter"/>
</dbReference>
<evidence type="ECO:0000313" key="3">
    <source>
        <dbReference type="Proteomes" id="UP001140172"/>
    </source>
</evidence>
<protein>
    <recommendedName>
        <fullName evidence="1">WLM domain-containing protein</fullName>
    </recommendedName>
</protein>
<dbReference type="Proteomes" id="UP001140172">
    <property type="component" value="Unassembled WGS sequence"/>
</dbReference>
<dbReference type="OrthoDB" id="261960at2759"/>
<feature type="domain" description="WLM" evidence="1">
    <location>
        <begin position="1"/>
        <end position="196"/>
    </location>
</feature>
<dbReference type="GO" id="GO:0008237">
    <property type="term" value="F:metallopeptidase activity"/>
    <property type="evidence" value="ECO:0007669"/>
    <property type="project" value="TreeGrafter"/>
</dbReference>
<evidence type="ECO:0000313" key="2">
    <source>
        <dbReference type="EMBL" id="KAJ2781662.1"/>
    </source>
</evidence>
<keyword evidence="3" id="KW-1185">Reference proteome</keyword>
<dbReference type="EMBL" id="JANBUM010000202">
    <property type="protein sequence ID" value="KAJ2781662.1"/>
    <property type="molecule type" value="Genomic_DNA"/>
</dbReference>
<dbReference type="InterPro" id="IPR053000">
    <property type="entry name" value="WSS1-like_metalloprotease"/>
</dbReference>
<evidence type="ECO:0000259" key="1">
    <source>
        <dbReference type="PROSITE" id="PS51397"/>
    </source>
</evidence>
<gene>
    <name evidence="2" type="ORF">GGI15_003159</name>
</gene>
<dbReference type="AlphaFoldDB" id="A0A9W8HFU5"/>
<name>A0A9W8HFU5_9FUNG</name>
<dbReference type="PANTHER" id="PTHR46622:SF1">
    <property type="entry name" value="DNA-DEPENDENT METALLOPROTEASE WSS1"/>
    <property type="match status" value="1"/>
</dbReference>
<dbReference type="InterPro" id="IPR013536">
    <property type="entry name" value="WLM_dom"/>
</dbReference>
<dbReference type="Pfam" id="PF08325">
    <property type="entry name" value="WLM"/>
    <property type="match status" value="1"/>
</dbReference>
<comment type="caution">
    <text evidence="2">The sequence shown here is derived from an EMBL/GenBank/DDBJ whole genome shotgun (WGS) entry which is preliminary data.</text>
</comment>
<organism evidence="2 3">
    <name type="scientific">Coemansia interrupta</name>
    <dbReference type="NCBI Taxonomy" id="1126814"/>
    <lineage>
        <taxon>Eukaryota</taxon>
        <taxon>Fungi</taxon>
        <taxon>Fungi incertae sedis</taxon>
        <taxon>Zoopagomycota</taxon>
        <taxon>Kickxellomycotina</taxon>
        <taxon>Kickxellomycetes</taxon>
        <taxon>Kickxellales</taxon>
        <taxon>Kickxellaceae</taxon>
        <taxon>Coemansia</taxon>
    </lineage>
</organism>
<dbReference type="PANTHER" id="PTHR46622">
    <property type="entry name" value="DNA-DEPENDENT METALLOPROTEASE WSS1"/>
    <property type="match status" value="1"/>
</dbReference>
<sequence length="238" mass="25614">MTGPGDPIGSVHVLPRQRNGAEALHLLRRVAAQVRPVMRARGWRVGVLREFLPCNARLLGVNINGGQEIRLRLRPAHDPSAFLPYGDLLGTMLHELAHIARGPHDRVFYATLDALRQETQRLVDAGYRGDGFFSQGRCVGGHVAHTAGTPAEARARALAAVERRAGGRALGGSPRTLDPPGAWRAMAARAAERRLRDDRWCGAAKRGDAGGVIVISDCESEHDQPSAVIVLSDSDDGP</sequence>
<reference evidence="2" key="1">
    <citation type="submission" date="2022-07" db="EMBL/GenBank/DDBJ databases">
        <title>Phylogenomic reconstructions and comparative analyses of Kickxellomycotina fungi.</title>
        <authorList>
            <person name="Reynolds N.K."/>
            <person name="Stajich J.E."/>
            <person name="Barry K."/>
            <person name="Grigoriev I.V."/>
            <person name="Crous P."/>
            <person name="Smith M.E."/>
        </authorList>
    </citation>
    <scope>NUCLEOTIDE SEQUENCE</scope>
    <source>
        <strain evidence="2">BCRC 34489</strain>
    </source>
</reference>
<dbReference type="PROSITE" id="PS51397">
    <property type="entry name" value="WLM"/>
    <property type="match status" value="1"/>
</dbReference>